<reference evidence="3" key="1">
    <citation type="submission" date="2007-11" db="EMBL/GenBank/DDBJ databases">
        <authorList>
            <consortium name="The Broad Institute Genome Sequencing Platform"/>
            <person name="Volkman S.K."/>
            <person name="Daily J.P."/>
            <person name="Sarr O."/>
            <person name="Ndiaye D."/>
            <person name="Ndir O."/>
            <person name="Mboup S."/>
            <person name="Lukens A."/>
            <person name="Stange-Thomann N."/>
            <person name="Mauceli E."/>
            <person name="Gnerre S."/>
            <person name="Jaffe D."/>
            <person name="Zainoun J."/>
            <person name="Wiegand R.C."/>
            <person name="Birren B."/>
            <person name="Galagan J."/>
            <person name="Lander E."/>
            <person name="Wirth D.F."/>
        </authorList>
    </citation>
    <scope>NUCLEOTIDE SEQUENCE [LARGE SCALE GENOMIC DNA]</scope>
    <source>
        <strain evidence="3">7G8</strain>
    </source>
</reference>
<evidence type="ECO:0000313" key="3">
    <source>
        <dbReference type="Proteomes" id="UP000030688"/>
    </source>
</evidence>
<name>W7FAW3_PLAF8</name>
<dbReference type="Proteomes" id="UP000030688">
    <property type="component" value="Unassembled WGS sequence"/>
</dbReference>
<feature type="region of interest" description="Disordered" evidence="1">
    <location>
        <begin position="162"/>
        <end position="184"/>
    </location>
</feature>
<evidence type="ECO:0000313" key="2">
    <source>
        <dbReference type="EMBL" id="EUR74270.1"/>
    </source>
</evidence>
<gene>
    <name evidence="2" type="ORF">PFBG_01628</name>
</gene>
<dbReference type="EMBL" id="KE123601">
    <property type="protein sequence ID" value="EUR74270.1"/>
    <property type="molecule type" value="Genomic_DNA"/>
</dbReference>
<feature type="compositionally biased region" description="Low complexity" evidence="1">
    <location>
        <begin position="165"/>
        <end position="177"/>
    </location>
</feature>
<accession>W7FAW3</accession>
<evidence type="ECO:0000256" key="1">
    <source>
        <dbReference type="SAM" id="MobiDB-lite"/>
    </source>
</evidence>
<sequence>MRNSFQRYKNKLYKESNLLKEKFLSSTDYFFLKKLGIYFLIKRNEKTAVLCRKYNKIVSFFHVNYKRDDLFIKNFDMCINNKNVIRYVDNPDIINNTYLNNSFFNKNNTENYSVSFEHETFSKYLSVPLFMKDIFTFFTLSLNKNIIVYNYKQLFQKQTVKKKNNPTTTNNNNNNNNNDDDKKNVEEKNKCTENYPDTNINNKDLKNDNLKINNLNTSCLYFSSESSDSFNHDNNRNVEENIFRTKQKKKKKLLLYDYNIINYLNNGNYCLNNYELYIANICFMDKNIKNEIFSNKKIKNITKKFILHKNCSCYHEIYDQFYLLQSLFKNFTLFFLMFSKNYVINNSIFFIPDDKYFVIHKVINVLYQHYQHKYMHKN</sequence>
<proteinExistence type="predicted"/>
<protein>
    <submittedName>
        <fullName evidence="2">Uncharacterized protein</fullName>
    </submittedName>
</protein>
<reference evidence="2 3" key="2">
    <citation type="submission" date="2013-02" db="EMBL/GenBank/DDBJ databases">
        <title>The Genome Sequence of Plasmodium falciparum 7G8.</title>
        <authorList>
            <consortium name="The Broad Institute Genome Sequencing Platform"/>
            <consortium name="The Broad Institute Genome Sequencing Center for Infectious Disease"/>
            <person name="Neafsey D."/>
            <person name="Cheeseman I."/>
            <person name="Volkman S."/>
            <person name="Adams J."/>
            <person name="Walker B."/>
            <person name="Young S.K."/>
            <person name="Zeng Q."/>
            <person name="Gargeya S."/>
            <person name="Fitzgerald M."/>
            <person name="Haas B."/>
            <person name="Abouelleil A."/>
            <person name="Alvarado L."/>
            <person name="Arachchi H.M."/>
            <person name="Berlin A.M."/>
            <person name="Chapman S.B."/>
            <person name="Dewar J."/>
            <person name="Goldberg J."/>
            <person name="Griggs A."/>
            <person name="Gujja S."/>
            <person name="Hansen M."/>
            <person name="Howarth C."/>
            <person name="Imamovic A."/>
            <person name="Larimer J."/>
            <person name="McCowan C."/>
            <person name="Murphy C."/>
            <person name="Neiman D."/>
            <person name="Pearson M."/>
            <person name="Priest M."/>
            <person name="Roberts A."/>
            <person name="Saif S."/>
            <person name="Shea T."/>
            <person name="Sisk P."/>
            <person name="Sykes S."/>
            <person name="Wortman J."/>
            <person name="Nusbaum C."/>
            <person name="Birren B."/>
        </authorList>
    </citation>
    <scope>NUCLEOTIDE SEQUENCE [LARGE SCALE GENOMIC DNA]</scope>
    <source>
        <strain evidence="2 3">7G8</strain>
    </source>
</reference>
<organism evidence="2 3">
    <name type="scientific">Plasmodium falciparum (isolate 7G8)</name>
    <dbReference type="NCBI Taxonomy" id="57266"/>
    <lineage>
        <taxon>Eukaryota</taxon>
        <taxon>Sar</taxon>
        <taxon>Alveolata</taxon>
        <taxon>Apicomplexa</taxon>
        <taxon>Aconoidasida</taxon>
        <taxon>Haemosporida</taxon>
        <taxon>Plasmodiidae</taxon>
        <taxon>Plasmodium</taxon>
        <taxon>Plasmodium (Laverania)</taxon>
    </lineage>
</organism>
<dbReference type="AlphaFoldDB" id="W7FAW3"/>